<dbReference type="EMBL" id="JASNQZ010000006">
    <property type="protein sequence ID" value="KAL0955426.1"/>
    <property type="molecule type" value="Genomic_DNA"/>
</dbReference>
<evidence type="ECO:0000259" key="2">
    <source>
        <dbReference type="Pfam" id="PF01035"/>
    </source>
</evidence>
<keyword evidence="1" id="KW-0227">DNA damage</keyword>
<reference evidence="4" key="1">
    <citation type="submission" date="2024-06" db="EMBL/GenBank/DDBJ databases">
        <title>Multi-omics analyses provide insights into the biosynthesis of the anticancer antibiotic pleurotin in Hohenbuehelia grisea.</title>
        <authorList>
            <person name="Weaver J.A."/>
            <person name="Alberti F."/>
        </authorList>
    </citation>
    <scope>NUCLEOTIDE SEQUENCE [LARGE SCALE GENOMIC DNA]</scope>
    <source>
        <strain evidence="4">T-177</strain>
    </source>
</reference>
<dbReference type="Proteomes" id="UP001556367">
    <property type="component" value="Unassembled WGS sequence"/>
</dbReference>
<evidence type="ECO:0000313" key="4">
    <source>
        <dbReference type="Proteomes" id="UP001556367"/>
    </source>
</evidence>
<dbReference type="PANTHER" id="PTHR42942">
    <property type="entry name" value="6-O-METHYLGUANINE DNA METHYLTRANSFERASE"/>
    <property type="match status" value="1"/>
</dbReference>
<proteinExistence type="predicted"/>
<gene>
    <name evidence="3" type="ORF">HGRIS_001672</name>
</gene>
<dbReference type="InterPro" id="IPR036217">
    <property type="entry name" value="MethylDNA_cys_MeTrfase_DNAb"/>
</dbReference>
<dbReference type="InterPro" id="IPR036388">
    <property type="entry name" value="WH-like_DNA-bd_sf"/>
</dbReference>
<organism evidence="3 4">
    <name type="scientific">Hohenbuehelia grisea</name>
    <dbReference type="NCBI Taxonomy" id="104357"/>
    <lineage>
        <taxon>Eukaryota</taxon>
        <taxon>Fungi</taxon>
        <taxon>Dikarya</taxon>
        <taxon>Basidiomycota</taxon>
        <taxon>Agaricomycotina</taxon>
        <taxon>Agaricomycetes</taxon>
        <taxon>Agaricomycetidae</taxon>
        <taxon>Agaricales</taxon>
        <taxon>Pleurotineae</taxon>
        <taxon>Pleurotaceae</taxon>
        <taxon>Hohenbuehelia</taxon>
    </lineage>
</organism>
<dbReference type="SUPFAM" id="SSF46767">
    <property type="entry name" value="Methylated DNA-protein cysteine methyltransferase, C-terminal domain"/>
    <property type="match status" value="1"/>
</dbReference>
<dbReference type="PANTHER" id="PTHR42942:SF1">
    <property type="entry name" value="ALKYLTRANSFERASE-LIKE PROTEIN 1"/>
    <property type="match status" value="1"/>
</dbReference>
<dbReference type="Gene3D" id="1.10.10.10">
    <property type="entry name" value="Winged helix-like DNA-binding domain superfamily/Winged helix DNA-binding domain"/>
    <property type="match status" value="1"/>
</dbReference>
<evidence type="ECO:0000313" key="3">
    <source>
        <dbReference type="EMBL" id="KAL0955426.1"/>
    </source>
</evidence>
<keyword evidence="4" id="KW-1185">Reference proteome</keyword>
<accession>A0ABR3JI81</accession>
<evidence type="ECO:0000256" key="1">
    <source>
        <dbReference type="ARBA" id="ARBA00022763"/>
    </source>
</evidence>
<dbReference type="InterPro" id="IPR014048">
    <property type="entry name" value="MethylDNA_cys_MeTrfase_DNA-bd"/>
</dbReference>
<sequence>MQPSAGRVVASLCEEKFETTPINNPSIGAFESALGAQLTHGKVYDVVRMIPAQHVTSYGHIAKLIGQPNYSRHVGQALKFLSPNTTPPVPWHRVIASSGAISSRGPGTDGAQRQQEALEAEGIEVMVGRGGERKVDLREYGWFPEPGSVAVGLFAQEGSDADHIEENN</sequence>
<protein>
    <recommendedName>
        <fullName evidence="2">Methylated-DNA-[protein]-cysteine S-methyltransferase DNA binding domain-containing protein</fullName>
    </recommendedName>
</protein>
<dbReference type="CDD" id="cd06445">
    <property type="entry name" value="ATase"/>
    <property type="match status" value="1"/>
</dbReference>
<comment type="caution">
    <text evidence="3">The sequence shown here is derived from an EMBL/GenBank/DDBJ whole genome shotgun (WGS) entry which is preliminary data.</text>
</comment>
<dbReference type="InterPro" id="IPR052520">
    <property type="entry name" value="ATL_DNA_repair"/>
</dbReference>
<dbReference type="Pfam" id="PF01035">
    <property type="entry name" value="DNA_binding_1"/>
    <property type="match status" value="1"/>
</dbReference>
<name>A0ABR3JI81_9AGAR</name>
<feature type="domain" description="Methylated-DNA-[protein]-cysteine S-methyltransferase DNA binding" evidence="2">
    <location>
        <begin position="41"/>
        <end position="123"/>
    </location>
</feature>